<dbReference type="Gene3D" id="2.30.30.760">
    <property type="match status" value="1"/>
</dbReference>
<dbReference type="HOGENOM" id="CLU_077399_0_0_0"/>
<dbReference type="SUPFAM" id="SSF51269">
    <property type="entry name" value="AFP III-like domain"/>
    <property type="match status" value="1"/>
</dbReference>
<dbReference type="KEGG" id="tam:Theam_1463"/>
<feature type="domain" description="SAF" evidence="4">
    <location>
        <begin position="196"/>
        <end position="257"/>
    </location>
</feature>
<organism evidence="5 6">
    <name type="scientific">Thermovibrio ammonificans (strain DSM 15698 / JCM 12110 / HB-1)</name>
    <dbReference type="NCBI Taxonomy" id="648996"/>
    <lineage>
        <taxon>Bacteria</taxon>
        <taxon>Pseudomonadati</taxon>
        <taxon>Aquificota</taxon>
        <taxon>Aquificia</taxon>
        <taxon>Desulfurobacteriales</taxon>
        <taxon>Desulfurobacteriaceae</taxon>
        <taxon>Thermovibrio</taxon>
    </lineage>
</organism>
<name>E8T496_THEA1</name>
<reference evidence="5" key="1">
    <citation type="submission" date="2011-01" db="EMBL/GenBank/DDBJ databases">
        <title>Complete sequence of chromosome of Thermovibrio ammonificans HB-1.</title>
        <authorList>
            <consortium name="US DOE Joint Genome Institute"/>
            <person name="Lucas S."/>
            <person name="Copeland A."/>
            <person name="Lapidus A."/>
            <person name="Cheng J.-F."/>
            <person name="Goodwin L."/>
            <person name="Pitluck S."/>
            <person name="Davenport K."/>
            <person name="Detter J.C."/>
            <person name="Han C."/>
            <person name="Tapia R."/>
            <person name="Land M."/>
            <person name="Hauser L."/>
            <person name="Kyrpides N."/>
            <person name="Ivanova N."/>
            <person name="Ovchinnikova G."/>
            <person name="Vetriani C."/>
            <person name="Woyke T."/>
        </authorList>
    </citation>
    <scope>NUCLEOTIDE SEQUENCE [LARGE SCALE GENOMIC DNA]</scope>
    <source>
        <strain evidence="5">HB-1</strain>
    </source>
</reference>
<dbReference type="PANTHER" id="PTHR36307:SF1">
    <property type="entry name" value="FLAGELLA BASAL BODY P-RING FORMATION PROTEIN FLGA"/>
    <property type="match status" value="1"/>
</dbReference>
<dbReference type="eggNOG" id="COG1261">
    <property type="taxonomic scope" value="Bacteria"/>
</dbReference>
<evidence type="ECO:0000313" key="6">
    <source>
        <dbReference type="Proteomes" id="UP000006362"/>
    </source>
</evidence>
<sequence length="321" mass="35346">MRCSGLWQALKLSLLLLVFLLIPALSRGAEVILKGEVTAGGAPLYLSQLATVVGSPEEVKLLKQIPILNHLPLCSERTISKREIASKIALYLERNGLTVGDIEVKGPNRVVVKTPCSKVGGDSLSELIRSYIKENYPDFTVLYVPRITVQVPYSHYDQELRLVSIGNGYARFIYQVLVNGKVVKKVWIPVRIDRLEKVVVAAVLIPKGTKITPTMVKLASVPSRKAYNAFHSVKEVVGSIARTDILSGKIIRPTMLKPNFLVKRNMPVKVVYNSGPIHIELLGVALDNGVKGHIIRVKNISTGKVLRCRVVGEGLVEFLSE</sequence>
<dbReference type="AlphaFoldDB" id="E8T496"/>
<evidence type="ECO:0000256" key="3">
    <source>
        <dbReference type="ARBA" id="ARBA00022764"/>
    </source>
</evidence>
<dbReference type="SMART" id="SM00858">
    <property type="entry name" value="SAF"/>
    <property type="match status" value="1"/>
</dbReference>
<evidence type="ECO:0000259" key="4">
    <source>
        <dbReference type="SMART" id="SM00858"/>
    </source>
</evidence>
<keyword evidence="5" id="KW-0966">Cell projection</keyword>
<dbReference type="STRING" id="648996.Theam_1463"/>
<dbReference type="RefSeq" id="WP_013538211.1">
    <property type="nucleotide sequence ID" value="NC_014926.1"/>
</dbReference>
<dbReference type="InterPro" id="IPR017585">
    <property type="entry name" value="SAF_FlgA"/>
</dbReference>
<dbReference type="Proteomes" id="UP000006362">
    <property type="component" value="Chromosome"/>
</dbReference>
<keyword evidence="2" id="KW-0732">Signal</keyword>
<dbReference type="GO" id="GO:0042597">
    <property type="term" value="C:periplasmic space"/>
    <property type="evidence" value="ECO:0007669"/>
    <property type="project" value="UniProtKB-SubCell"/>
</dbReference>
<dbReference type="CDD" id="cd11614">
    <property type="entry name" value="SAF_CpaB_FlgA_like"/>
    <property type="match status" value="1"/>
</dbReference>
<dbReference type="EMBL" id="CP002444">
    <property type="protein sequence ID" value="ADU97425.1"/>
    <property type="molecule type" value="Genomic_DNA"/>
</dbReference>
<dbReference type="PANTHER" id="PTHR36307">
    <property type="entry name" value="FLAGELLA BASAL BODY P-RING FORMATION PROTEIN FLGA"/>
    <property type="match status" value="1"/>
</dbReference>
<proteinExistence type="predicted"/>
<dbReference type="InterPro" id="IPR039246">
    <property type="entry name" value="Flagellar_FlgA"/>
</dbReference>
<protein>
    <submittedName>
        <fullName evidence="5">Flagella basal body P-ring formation protein FlgA</fullName>
    </submittedName>
</protein>
<dbReference type="Gene3D" id="3.90.1210.10">
    <property type="entry name" value="Antifreeze-like/N-acetylneuraminic acid synthase C-terminal domain"/>
    <property type="match status" value="1"/>
</dbReference>
<dbReference type="Pfam" id="PF13144">
    <property type="entry name" value="ChapFlgA"/>
    <property type="match status" value="1"/>
</dbReference>
<keyword evidence="5" id="KW-0969">Cilium</keyword>
<gene>
    <name evidence="5" type="ordered locus">Theam_1463</name>
</gene>
<evidence type="ECO:0000256" key="1">
    <source>
        <dbReference type="ARBA" id="ARBA00004418"/>
    </source>
</evidence>
<keyword evidence="5" id="KW-0282">Flagellum</keyword>
<dbReference type="OrthoDB" id="5322827at2"/>
<dbReference type="InterPro" id="IPR036732">
    <property type="entry name" value="AFP_Neu5c_C_sf"/>
</dbReference>
<comment type="subcellular location">
    <subcellularLocation>
        <location evidence="1">Periplasm</location>
    </subcellularLocation>
</comment>
<dbReference type="GO" id="GO:0044780">
    <property type="term" value="P:bacterial-type flagellum assembly"/>
    <property type="evidence" value="ECO:0007669"/>
    <property type="project" value="InterPro"/>
</dbReference>
<dbReference type="InterPro" id="IPR013974">
    <property type="entry name" value="SAF"/>
</dbReference>
<dbReference type="NCBIfam" id="TIGR03170">
    <property type="entry name" value="flgA_cterm"/>
    <property type="match status" value="1"/>
</dbReference>
<evidence type="ECO:0000256" key="2">
    <source>
        <dbReference type="ARBA" id="ARBA00022729"/>
    </source>
</evidence>
<evidence type="ECO:0000313" key="5">
    <source>
        <dbReference type="EMBL" id="ADU97425.1"/>
    </source>
</evidence>
<keyword evidence="3" id="KW-0574">Periplasm</keyword>
<keyword evidence="6" id="KW-1185">Reference proteome</keyword>
<accession>E8T496</accession>